<feature type="transmembrane region" description="Helical" evidence="9">
    <location>
        <begin position="203"/>
        <end position="230"/>
    </location>
</feature>
<evidence type="ECO:0000256" key="1">
    <source>
        <dbReference type="ARBA" id="ARBA00004651"/>
    </source>
</evidence>
<evidence type="ECO:0000256" key="8">
    <source>
        <dbReference type="SAM" id="MobiDB-lite"/>
    </source>
</evidence>
<dbReference type="EMBL" id="JASPKY010000003">
    <property type="protein sequence ID" value="KAK9758935.1"/>
    <property type="molecule type" value="Genomic_DNA"/>
</dbReference>
<feature type="region of interest" description="Disordered" evidence="8">
    <location>
        <begin position="833"/>
        <end position="919"/>
    </location>
</feature>
<dbReference type="InterPro" id="IPR002350">
    <property type="entry name" value="Kazal_dom"/>
</dbReference>
<dbReference type="PROSITE" id="PS51465">
    <property type="entry name" value="KAZAL_2"/>
    <property type="match status" value="1"/>
</dbReference>
<comment type="caution">
    <text evidence="11">The sequence shown here is derived from an EMBL/GenBank/DDBJ whole genome shotgun (WGS) entry which is preliminary data.</text>
</comment>
<evidence type="ECO:0000256" key="4">
    <source>
        <dbReference type="ARBA" id="ARBA00022692"/>
    </source>
</evidence>
<feature type="transmembrane region" description="Helical" evidence="9">
    <location>
        <begin position="373"/>
        <end position="391"/>
    </location>
</feature>
<feature type="domain" description="Kazal-like" evidence="10">
    <location>
        <begin position="410"/>
        <end position="478"/>
    </location>
</feature>
<proteinExistence type="inferred from homology"/>
<name>A0AAW1NLS5_POPJA</name>
<feature type="transmembrane region" description="Helical" evidence="9">
    <location>
        <begin position="303"/>
        <end position="325"/>
    </location>
</feature>
<evidence type="ECO:0000256" key="6">
    <source>
        <dbReference type="ARBA" id="ARBA00023136"/>
    </source>
</evidence>
<keyword evidence="3" id="KW-1003">Cell membrane</keyword>
<feature type="transmembrane region" description="Helical" evidence="9">
    <location>
        <begin position="524"/>
        <end position="545"/>
    </location>
</feature>
<sequence length="1059" mass="119999">MDTSCGIGIFRPTWLRKFATVKYFMAVYGLLGTIQAMSFVYLVVTLTTMEKRFHIPSKITGIILTGNEISQILLSLILSYHGAHRNRPRWIAWGVAFSALSCFVVALPHFIYGSGTDALTLTKEYLDLATLNNITKNIADSNQLCSTTFKEEDCEKSSRDFSVIPLILVFLSQFILGIGNTLYFSLGQTYLDDNTKKTEIPIFLGWILALRTFGPAVGFVLAYACLSLYINPQKTPVIDSKDPRWLGAWWLGWILLGGIMFIFSLLMSMFPHHLTETKATGETDIPKFKDFPSALKRLLKNKLLMCNNLSAVFYILGASGYITYISKYLEVQFQESATYTVITGPTMLVGMVAGFLISGYVITKWKPRPKYLLGWNIIIGFVFVLGEFSFMQINCDVKDIQPFSKYTQNLDLNATCNKNCFCDVKYSPVCEVSTQNTFFSPCYAGCKSIYNRTESVKSFTACSCTDPQNILKDGPCLNGCLESFIVFVCISFVLNLTGSSGRISNILVNYRSVDIKDKSFAQGLALWMISLFALIPGPILYGIIIDSTCLVWNKSCGRSGNCFTYDRTKMRIYLNSTAMVLTSFGIIFDVLVWCFGKNLNLYSTPMTTISEEETKLNTTNKNFDSKPHRVIMLELQIYKNSTNNSTFLGDLYSRQAKTIQNPLIGLLLAATLLSKTIQAKPYLLGYNQSPWIPLRPFQNYLPSMSSFWQPLSPQYNQLTTSSPHIQPPPLNQQQIIHIHELPQKNPTGDSLEAIQDQDGQKINTNKIEDKIPLYEETNLNEIELDLNDSFTTTEFNFNVEYDNEAEASDSNATETPFEDRNDILTTISLEENLSTNKRSRRTTPQTPIMRRAGSRRPVHDYIDRNSNRRRPIKRRTTTPSYDYIYDKQANRRRKRPTMKTKNRPNRRPVDKEPEFYDTDYEDDEYDDYYSIARQEETTTDTSTTEGTTVTTTTAGTTTTASAATEMQTNATYGYTYGPPIQSGYGPPDQTGYGPSNGNEYISITYPPMTGPNRDALAPLLDSLYSQYSKNSIIKRLQELLQPNNFYNNQQYDVNYPENF</sequence>
<keyword evidence="12" id="KW-1185">Reference proteome</keyword>
<comment type="similarity">
    <text evidence="2">Belongs to the organo anion transporter (TC 2.A.60) family.</text>
</comment>
<dbReference type="Gene3D" id="1.20.1250.20">
    <property type="entry name" value="MFS general substrate transporter like domains"/>
    <property type="match status" value="1"/>
</dbReference>
<evidence type="ECO:0000256" key="2">
    <source>
        <dbReference type="ARBA" id="ARBA00009657"/>
    </source>
</evidence>
<reference evidence="11 12" key="1">
    <citation type="journal article" date="2024" name="BMC Genomics">
        <title>De novo assembly and annotation of Popillia japonica's genome with initial clues to its potential as an invasive pest.</title>
        <authorList>
            <person name="Cucini C."/>
            <person name="Boschi S."/>
            <person name="Funari R."/>
            <person name="Cardaioli E."/>
            <person name="Iannotti N."/>
            <person name="Marturano G."/>
            <person name="Paoli F."/>
            <person name="Bruttini M."/>
            <person name="Carapelli A."/>
            <person name="Frati F."/>
            <person name="Nardi F."/>
        </authorList>
    </citation>
    <scope>NUCLEOTIDE SEQUENCE [LARGE SCALE GENOMIC DNA]</scope>
    <source>
        <strain evidence="11">DMR45628</strain>
    </source>
</reference>
<gene>
    <name evidence="11" type="ORF">QE152_g449</name>
</gene>
<feature type="compositionally biased region" description="Basic and acidic residues" evidence="8">
    <location>
        <begin position="857"/>
        <end position="866"/>
    </location>
</feature>
<feature type="compositionally biased region" description="Basic residues" evidence="8">
    <location>
        <begin position="890"/>
        <end position="906"/>
    </location>
</feature>
<feature type="compositionally biased region" description="Basic residues" evidence="8">
    <location>
        <begin position="867"/>
        <end position="876"/>
    </location>
</feature>
<organism evidence="11 12">
    <name type="scientific">Popillia japonica</name>
    <name type="common">Japanese beetle</name>
    <dbReference type="NCBI Taxonomy" id="7064"/>
    <lineage>
        <taxon>Eukaryota</taxon>
        <taxon>Metazoa</taxon>
        <taxon>Ecdysozoa</taxon>
        <taxon>Arthropoda</taxon>
        <taxon>Hexapoda</taxon>
        <taxon>Insecta</taxon>
        <taxon>Pterygota</taxon>
        <taxon>Neoptera</taxon>
        <taxon>Endopterygota</taxon>
        <taxon>Coleoptera</taxon>
        <taxon>Polyphaga</taxon>
        <taxon>Scarabaeiformia</taxon>
        <taxon>Scarabaeidae</taxon>
        <taxon>Rutelinae</taxon>
        <taxon>Popillia</taxon>
    </lineage>
</organism>
<dbReference type="GO" id="GO:0015347">
    <property type="term" value="F:sodium-independent organic anion transmembrane transporter activity"/>
    <property type="evidence" value="ECO:0007669"/>
    <property type="project" value="TreeGrafter"/>
</dbReference>
<keyword evidence="5 9" id="KW-1133">Transmembrane helix</keyword>
<dbReference type="GO" id="GO:0043252">
    <property type="term" value="P:sodium-independent organic anion transport"/>
    <property type="evidence" value="ECO:0007669"/>
    <property type="project" value="TreeGrafter"/>
</dbReference>
<dbReference type="InterPro" id="IPR004156">
    <property type="entry name" value="OATP"/>
</dbReference>
<dbReference type="Pfam" id="PF03137">
    <property type="entry name" value="OATP"/>
    <property type="match status" value="1"/>
</dbReference>
<feature type="transmembrane region" description="Helical" evidence="9">
    <location>
        <begin position="163"/>
        <end position="183"/>
    </location>
</feature>
<keyword evidence="4 9" id="KW-0812">Transmembrane</keyword>
<evidence type="ECO:0000256" key="5">
    <source>
        <dbReference type="ARBA" id="ARBA00022989"/>
    </source>
</evidence>
<feature type="transmembrane region" description="Helical" evidence="9">
    <location>
        <begin position="90"/>
        <end position="112"/>
    </location>
</feature>
<evidence type="ECO:0000313" key="11">
    <source>
        <dbReference type="EMBL" id="KAK9758935.1"/>
    </source>
</evidence>
<evidence type="ECO:0000313" key="12">
    <source>
        <dbReference type="Proteomes" id="UP001458880"/>
    </source>
</evidence>
<evidence type="ECO:0000256" key="7">
    <source>
        <dbReference type="ARBA" id="ARBA00023157"/>
    </source>
</evidence>
<dbReference type="PANTHER" id="PTHR11388">
    <property type="entry name" value="ORGANIC ANION TRANSPORTER"/>
    <property type="match status" value="1"/>
</dbReference>
<feature type="transmembrane region" description="Helical" evidence="9">
    <location>
        <begin position="59"/>
        <end position="78"/>
    </location>
</feature>
<comment type="subcellular location">
    <subcellularLocation>
        <location evidence="1">Cell membrane</location>
        <topology evidence="1">Multi-pass membrane protein</topology>
    </subcellularLocation>
</comment>
<dbReference type="AlphaFoldDB" id="A0AAW1NLS5"/>
<dbReference type="NCBIfam" id="TIGR00805">
    <property type="entry name" value="oat"/>
    <property type="match status" value="1"/>
</dbReference>
<keyword evidence="7" id="KW-1015">Disulfide bond</keyword>
<dbReference type="SUPFAM" id="SSF103473">
    <property type="entry name" value="MFS general substrate transporter"/>
    <property type="match status" value="1"/>
</dbReference>
<dbReference type="PANTHER" id="PTHR11388:SF131">
    <property type="entry name" value="SOLUTE CARRIER ORGANIC ANION TRANSPORTER FAMILY MEMBER"/>
    <property type="match status" value="1"/>
</dbReference>
<evidence type="ECO:0000259" key="10">
    <source>
        <dbReference type="PROSITE" id="PS51465"/>
    </source>
</evidence>
<dbReference type="Proteomes" id="UP001458880">
    <property type="component" value="Unassembled WGS sequence"/>
</dbReference>
<feature type="transmembrane region" description="Helical" evidence="9">
    <location>
        <begin position="337"/>
        <end position="361"/>
    </location>
</feature>
<accession>A0AAW1NLS5</accession>
<feature type="compositionally biased region" description="Polar residues" evidence="8">
    <location>
        <begin position="833"/>
        <end position="846"/>
    </location>
</feature>
<feature type="transmembrane region" description="Helical" evidence="9">
    <location>
        <begin position="21"/>
        <end position="44"/>
    </location>
</feature>
<dbReference type="InterPro" id="IPR036259">
    <property type="entry name" value="MFS_trans_sf"/>
</dbReference>
<dbReference type="GO" id="GO:0005886">
    <property type="term" value="C:plasma membrane"/>
    <property type="evidence" value="ECO:0007669"/>
    <property type="project" value="UniProtKB-SubCell"/>
</dbReference>
<dbReference type="CDD" id="cd17336">
    <property type="entry name" value="MFS_SLCO_OATP"/>
    <property type="match status" value="1"/>
</dbReference>
<protein>
    <submittedName>
        <fullName evidence="11">Organic Anion Transporter Polypeptide (OATP) family</fullName>
    </submittedName>
</protein>
<evidence type="ECO:0000256" key="9">
    <source>
        <dbReference type="SAM" id="Phobius"/>
    </source>
</evidence>
<feature type="transmembrane region" description="Helical" evidence="9">
    <location>
        <begin position="572"/>
        <end position="596"/>
    </location>
</feature>
<evidence type="ECO:0000256" key="3">
    <source>
        <dbReference type="ARBA" id="ARBA00022475"/>
    </source>
</evidence>
<feature type="transmembrane region" description="Helical" evidence="9">
    <location>
        <begin position="250"/>
        <end position="270"/>
    </location>
</feature>
<keyword evidence="6 9" id="KW-0472">Membrane</keyword>